<dbReference type="SMART" id="SM00032">
    <property type="entry name" value="CCP"/>
    <property type="match status" value="3"/>
</dbReference>
<keyword evidence="3" id="KW-0768">Sushi</keyword>
<comment type="caution">
    <text evidence="3">Lacks conserved residue(s) required for the propagation of feature annotation.</text>
</comment>
<evidence type="ECO:0000313" key="7">
    <source>
        <dbReference type="Proteomes" id="UP000085678"/>
    </source>
</evidence>
<dbReference type="InterPro" id="IPR035976">
    <property type="entry name" value="Sushi/SCR/CCP_sf"/>
</dbReference>
<dbReference type="CDD" id="cd00033">
    <property type="entry name" value="CCP"/>
    <property type="match status" value="1"/>
</dbReference>
<dbReference type="InterPro" id="IPR003410">
    <property type="entry name" value="HYR_dom"/>
</dbReference>
<dbReference type="Pfam" id="PF00084">
    <property type="entry name" value="Sushi"/>
    <property type="match status" value="1"/>
</dbReference>
<evidence type="ECO:0000256" key="3">
    <source>
        <dbReference type="PROSITE-ProRule" id="PRU00302"/>
    </source>
</evidence>
<dbReference type="PROSITE" id="PS50923">
    <property type="entry name" value="SUSHI"/>
    <property type="match status" value="2"/>
</dbReference>
<keyword evidence="7" id="KW-1185">Reference proteome</keyword>
<evidence type="ECO:0000259" key="6">
    <source>
        <dbReference type="PROSITE" id="PS50923"/>
    </source>
</evidence>
<organism evidence="7 8">
    <name type="scientific">Lingula anatina</name>
    <name type="common">Brachiopod</name>
    <name type="synonym">Lingula unguis</name>
    <dbReference type="NCBI Taxonomy" id="7574"/>
    <lineage>
        <taxon>Eukaryota</taxon>
        <taxon>Metazoa</taxon>
        <taxon>Spiralia</taxon>
        <taxon>Lophotrochozoa</taxon>
        <taxon>Brachiopoda</taxon>
        <taxon>Linguliformea</taxon>
        <taxon>Lingulata</taxon>
        <taxon>Lingulida</taxon>
        <taxon>Linguloidea</taxon>
        <taxon>Lingulidae</taxon>
        <taxon>Lingula</taxon>
    </lineage>
</organism>
<dbReference type="InterPro" id="IPR000436">
    <property type="entry name" value="Sushi_SCR_CCP_dom"/>
</dbReference>
<dbReference type="PANTHER" id="PTHR24273:SF32">
    <property type="entry name" value="HYALIN"/>
    <property type="match status" value="1"/>
</dbReference>
<dbReference type="SUPFAM" id="SSF57535">
    <property type="entry name" value="Complement control module/SCR domain"/>
    <property type="match status" value="1"/>
</dbReference>
<feature type="domain" description="Sushi" evidence="6">
    <location>
        <begin position="564"/>
        <end position="630"/>
    </location>
</feature>
<feature type="chain" id="PRO_5010219081" evidence="4">
    <location>
        <begin position="23"/>
        <end position="702"/>
    </location>
</feature>
<feature type="disulfide bond" evidence="3">
    <location>
        <begin position="58"/>
        <end position="85"/>
    </location>
</feature>
<dbReference type="Gene3D" id="2.10.70.10">
    <property type="entry name" value="Complement Module, domain 1"/>
    <property type="match status" value="3"/>
</dbReference>
<feature type="domain" description="HYR" evidence="5">
    <location>
        <begin position="484"/>
        <end position="563"/>
    </location>
</feature>
<accession>A0A1S3IWC9</accession>
<feature type="domain" description="HYR" evidence="5">
    <location>
        <begin position="392"/>
        <end position="483"/>
    </location>
</feature>
<dbReference type="OrthoDB" id="6147614at2759"/>
<evidence type="ECO:0000256" key="1">
    <source>
        <dbReference type="ARBA" id="ARBA00022737"/>
    </source>
</evidence>
<keyword evidence="4" id="KW-0732">Signal</keyword>
<feature type="domain" description="HYR" evidence="5">
    <location>
        <begin position="178"/>
        <end position="257"/>
    </location>
</feature>
<evidence type="ECO:0000313" key="8">
    <source>
        <dbReference type="RefSeq" id="XP_013402495.1"/>
    </source>
</evidence>
<dbReference type="AlphaFoldDB" id="A0A1S3IWC9"/>
<dbReference type="GeneID" id="106168099"/>
<reference evidence="8" key="1">
    <citation type="submission" date="2025-08" db="UniProtKB">
        <authorList>
            <consortium name="RefSeq"/>
        </authorList>
    </citation>
    <scope>IDENTIFICATION</scope>
    <source>
        <tissue evidence="8">Gonads</tissue>
    </source>
</reference>
<evidence type="ECO:0000259" key="5">
    <source>
        <dbReference type="PROSITE" id="PS50825"/>
    </source>
</evidence>
<gene>
    <name evidence="8" type="primary">LOC106168099</name>
</gene>
<protein>
    <submittedName>
        <fullName evidence="8">Hyalin</fullName>
    </submittedName>
</protein>
<dbReference type="KEGG" id="lak:106168099"/>
<evidence type="ECO:0000256" key="2">
    <source>
        <dbReference type="ARBA" id="ARBA00023157"/>
    </source>
</evidence>
<evidence type="ECO:0000256" key="4">
    <source>
        <dbReference type="SAM" id="SignalP"/>
    </source>
</evidence>
<feature type="domain" description="Sushi" evidence="6">
    <location>
        <begin position="26"/>
        <end position="87"/>
    </location>
</feature>
<dbReference type="PANTHER" id="PTHR24273">
    <property type="entry name" value="FI04643P-RELATED"/>
    <property type="match status" value="1"/>
</dbReference>
<dbReference type="PROSITE" id="PS50825">
    <property type="entry name" value="HYR"/>
    <property type="match status" value="4"/>
</dbReference>
<dbReference type="InParanoid" id="A0A1S3IWC9"/>
<dbReference type="Pfam" id="PF02494">
    <property type="entry name" value="HYR"/>
    <property type="match status" value="4"/>
</dbReference>
<feature type="signal peptide" evidence="4">
    <location>
        <begin position="1"/>
        <end position="22"/>
    </location>
</feature>
<dbReference type="Proteomes" id="UP000085678">
    <property type="component" value="Unplaced"/>
</dbReference>
<proteinExistence type="predicted"/>
<keyword evidence="2 3" id="KW-1015">Disulfide bond</keyword>
<dbReference type="RefSeq" id="XP_013402495.1">
    <property type="nucleotide sequence ID" value="XM_013547041.1"/>
</dbReference>
<keyword evidence="1" id="KW-0677">Repeat</keyword>
<feature type="domain" description="HYR" evidence="5">
    <location>
        <begin position="86"/>
        <end position="177"/>
    </location>
</feature>
<name>A0A1S3IWC9_LINAN</name>
<sequence length="702" mass="77547">MHAGRLLNVLILAAFAVLETCGYTEILCQPLQKPQNGVFSVRQCMSQPSVRMICAVICYPGYVVQGQASVVCKNDGTWSGTPGYCRDNQSPIIRHETSNIIVNAALDSNQAVVNWEQDKPRVIDNSRKVPSVRLYIGGREIKGGGYEHTFKIGLTTVKYVFTDDSGNSADFFFRVEVRDVQPPTITCPKVDPVVSPDREVDVSWVQPTVTDNSGKPVRVISNMSPGKLYRGRYKVVYEARDEAGNRASCSFTLHVRPPKCPDLHTPINGAVSCDTFGFGMFCTLQCQNPYDFDLPAGMTSVPNYYACGGGGRWFPSTQVPDCTRYQNPNGSFVRTLYYDNECPDPRAQKQIKENGVSSFKMSPFGSSCNCGLTVDDFRVICGATNTSAVRAPDNQSPIISHQTSDITVNAALDSNQAVVNWEQDKPRVTDNSGKVPSVRLYISGREIKGGGYEHTFKIGVTTVKYVFTDDSGNSADFIFRVDVRDVQPPTITCPKVDPVVSTNREVDVSWVQPTVTDNSGKPVTVISNFSPGKFYWGRYKVVYDARDEAGNRASCSFTLNVEPPKCPDLHTPINGALSCDTFGFGMFCTLQCQNPYDFDLPTGMTSVPNYYVCGGGGRWAPTTQVPDCTRYQNRNEYLVRTLYYDYKCPDPRAQKQIKENTVSIFQETPFGWLCNCNVTVENFRVICGATNTSAVRGTPGSK</sequence>
<dbReference type="STRING" id="7574.A0A1S3IWC9"/>